<evidence type="ECO:0000256" key="3">
    <source>
        <dbReference type="ARBA" id="ARBA00022833"/>
    </source>
</evidence>
<keyword evidence="2 4" id="KW-0863">Zinc-finger</keyword>
<dbReference type="Pfam" id="PF05380">
    <property type="entry name" value="Peptidase_A17"/>
    <property type="match status" value="1"/>
</dbReference>
<accession>A0A0K3CPX7</accession>
<dbReference type="Gene3D" id="3.30.40.10">
    <property type="entry name" value="Zinc/RING finger domain, C3HC4 (zinc finger)"/>
    <property type="match status" value="1"/>
</dbReference>
<dbReference type="InterPro" id="IPR013083">
    <property type="entry name" value="Znf_RING/FYVE/PHD"/>
</dbReference>
<keyword evidence="1" id="KW-0479">Metal-binding</keyword>
<dbReference type="InterPro" id="IPR001584">
    <property type="entry name" value="Integrase_cat-core"/>
</dbReference>
<sequence length="1881" mass="215860">MMQGGNLNSSCILCTDPDDGNMVTCSKCLGSYHYTCGNIHDSVEFFTWICQNCSVQQQYISEPNLIQLGSRQEMNATATQPADPLTRRRDTANSNAAQSSSLHLNISAEKQLQLQQLEEEMQLRKEYLQRKYDLLRSNNESQSILHCGQITNAWPVAGNNNNCSSSQSMQNCYQTVSINRMQNNSQNINPQSRGNCQQTNMSQSPNIINNDSHRHCEYSTQTIPNIPTPQCHSTNINRANMTFVNDRPLNIPHTNNQNNFAAAYQNTNLFTNENITSNNFNNITTTQLVARQSISRDLPAFNGDPKEWAIFISAFEQSTRVAGYSNEENLIRLQKCLHGKAREAVRNCLILPDMVPDIIRTLKMYFGRPECVLTNLINEVRKLSLQRGKLESLVEFAFAVKNICATIRASKLEDYLTNPTLLQELVDKLPTDTLLQWAMFSKDIARPNLLDLSDWLYGIAEATCRVTIPVFDSTNKSSKQGRLNTHTNSAQQKPPYQCVICNEDHKIAQCSKFLDMTVTERWDIVKSKNLCRMCLGKHRRRCWFQKPCGENGCIVNHNSLLHNNEQPSGSTESILNSHKSIDESFFRIVPVTLYNDKKSVSIYALMDDGSSLTLLEKEVADVLQVCGIRDPLCIRWTGDISRYENNSQRLNLEISSTKPNSKIFPINNVYTVQNLNLSAEHMIVEKIKEKYPYLKNIPLEGYHNVVPSMIIGVNNPNLITPTQICEGGWQQPVACKTRLGWTLFGGGNSNIGGKLNYHKCVCRNDDEIHNIIKQYFSDENLGILPPTKDIFSKDDQQALDILEKTCKFIDGRYEVGLLWKHDQPDLPNSFQTAINRLQCIQKKAKKDPVLAENLKNQILNLQQKEYAVRLPNCDLKESGGKIWYLPTFIVKNPHKPDKIRLVWDAAAKSGNYALNDFLTKGPDLLVPLINILFKFRMGPIAICGDIAEMFHRIKVRKEDACSQRFLWWDEDGSLLVYQLNVLTFGASCSPCISHYVRNLNAEKFARNQKVIDAITKQHYVDDFIDSANTVEEAIELALNVREVHAKGGFCMRNWSSNSAEVLSALGESKNFVNRTFECNEYSSQWEKILGLYWDPKSDVFKMNLKFVRLKRPILNSEIIPTKREVLQVLMSVFDPLGFVACFMSYLKVILQEIWRSGINWDQHLNEELYKKWKNWLKYLPTITAVSIPRCYSLALQQNFIAELHTFVDASEDAYAAVSYFRIEYAGKVEIKFIAAKSKVAPLRPISVPRLELQAAVIGTRLMRTVSCHNLKLKRKLMWTDSKTVLNWFKGDPRKYKQFVMFRVAEILKYTNASDWRWVPSTMNVADYATKFRPPNDNYKDWFNGPSWLEKSENEWPGNLDPVDEETVDELISEIRPRHLNIHTRKSNIISFNYLYFSSWFRLYRAVGNWLLYMDRCYQKAKKLQIENSLIVSHLNRAKNIIYKIVQMSAFPDEYFAVKFGKEIPKGGVCYKLNIYIDNNGIIKVKNRAQYATSACGLQRDLIILPGNHHITKLIIINYHLAFHHSNNETVLNEIRQVYFIIKLRVAYKDVRKNCQWCKNELAKPIPPQMAPVPPARLGAFQRPFTYVGTDYFGPIAVTFGRKSLKRWGVIFTCLTIRAIHIEIAHSLSTDSFLMCLRNFIARRGSPAEIFSDNGTNFRGADRFLRDELKNINFNEVQSNLAYKGISWRFNPPAAPHMGGAWERLIRSIKNILYKICPTQKFTDESLRSSLMEVEMIVNSRPLTYVSIDCADQEAITPNHFILGSSNGTKPFCELGDIDYRMCLRQSEIFANAFWRRWVKEMLPTFTRRSKWSQRVKPIEVDDIVLIVDENSKRNTWTKGKIVEVIKARDGQVRRAKVKTINGVVERPAVKLAVLDVDNRVE</sequence>
<dbReference type="PROSITE" id="PS50994">
    <property type="entry name" value="INTEGRASE"/>
    <property type="match status" value="1"/>
</dbReference>
<dbReference type="InterPro" id="IPR012337">
    <property type="entry name" value="RNaseH-like_sf"/>
</dbReference>
<feature type="region of interest" description="Disordered" evidence="5">
    <location>
        <begin position="74"/>
        <end position="100"/>
    </location>
</feature>
<dbReference type="InterPro" id="IPR008042">
    <property type="entry name" value="Retrotrans_Pao"/>
</dbReference>
<dbReference type="GO" id="GO:0042575">
    <property type="term" value="C:DNA polymerase complex"/>
    <property type="evidence" value="ECO:0007669"/>
    <property type="project" value="UniProtKB-ARBA"/>
</dbReference>
<evidence type="ECO:0000259" key="8">
    <source>
        <dbReference type="PROSITE" id="PS50994"/>
    </source>
</evidence>
<dbReference type="GO" id="GO:0008270">
    <property type="term" value="F:zinc ion binding"/>
    <property type="evidence" value="ECO:0007669"/>
    <property type="project" value="UniProtKB-KW"/>
</dbReference>
<dbReference type="PROSITE" id="PS50016">
    <property type="entry name" value="ZF_PHD_2"/>
    <property type="match status" value="1"/>
</dbReference>
<protein>
    <submittedName>
        <fullName evidence="9">Polyprotein</fullName>
    </submittedName>
</protein>
<dbReference type="PROSITE" id="PS01359">
    <property type="entry name" value="ZF_PHD_1"/>
    <property type="match status" value="1"/>
</dbReference>
<reference evidence="9" key="1">
    <citation type="journal article" date="2013" name="Mob. DNA">
        <title>Diversity of transposable elements and repeats in a 600 kb region of the fly Calliphora vicina.</title>
        <authorList>
            <person name="Negre B."/>
            <person name="Simpson P."/>
        </authorList>
    </citation>
    <scope>NUCLEOTIDE SEQUENCE</scope>
</reference>
<dbReference type="Gene3D" id="3.30.420.10">
    <property type="entry name" value="Ribonuclease H-like superfamily/Ribonuclease H"/>
    <property type="match status" value="1"/>
</dbReference>
<dbReference type="InterPro" id="IPR001965">
    <property type="entry name" value="Znf_PHD"/>
</dbReference>
<feature type="domain" description="PHD-type" evidence="6">
    <location>
        <begin position="8"/>
        <end position="56"/>
    </location>
</feature>
<reference evidence="9" key="2">
    <citation type="journal article" date="2015" name="J. Evol. Biol.">
        <title>The achaete-scute complex in Diptera: patterns of non-coding sequence evolution.</title>
        <authorList>
            <person name="Negre B."/>
            <person name="Simpson P."/>
        </authorList>
    </citation>
    <scope>NUCLEOTIDE SEQUENCE</scope>
</reference>
<dbReference type="InterPro" id="IPR043502">
    <property type="entry name" value="DNA/RNA_pol_sf"/>
</dbReference>
<keyword evidence="3" id="KW-0862">Zinc</keyword>
<evidence type="ECO:0000256" key="1">
    <source>
        <dbReference type="ARBA" id="ARBA00022723"/>
    </source>
</evidence>
<evidence type="ECO:0000256" key="4">
    <source>
        <dbReference type="PROSITE-ProRule" id="PRU00146"/>
    </source>
</evidence>
<dbReference type="CDD" id="cd15489">
    <property type="entry name" value="PHD_SF"/>
    <property type="match status" value="1"/>
</dbReference>
<dbReference type="InterPro" id="IPR036397">
    <property type="entry name" value="RNaseH_sf"/>
</dbReference>
<dbReference type="SMART" id="SM00249">
    <property type="entry name" value="PHD"/>
    <property type="match status" value="1"/>
</dbReference>
<dbReference type="SUPFAM" id="SSF57903">
    <property type="entry name" value="FYVE/PHD zinc finger"/>
    <property type="match status" value="1"/>
</dbReference>
<evidence type="ECO:0000259" key="7">
    <source>
        <dbReference type="PROSITE" id="PS50304"/>
    </source>
</evidence>
<dbReference type="EMBL" id="LN877231">
    <property type="protein sequence ID" value="CTR11689.1"/>
    <property type="molecule type" value="Genomic_DNA"/>
</dbReference>
<dbReference type="InterPro" id="IPR019786">
    <property type="entry name" value="Zinc_finger_PHD-type_CS"/>
</dbReference>
<evidence type="ECO:0000259" key="6">
    <source>
        <dbReference type="PROSITE" id="PS50016"/>
    </source>
</evidence>
<dbReference type="PROSITE" id="PS50304">
    <property type="entry name" value="TUDOR"/>
    <property type="match status" value="1"/>
</dbReference>
<evidence type="ECO:0000256" key="2">
    <source>
        <dbReference type="ARBA" id="ARBA00022771"/>
    </source>
</evidence>
<dbReference type="Pfam" id="PF18701">
    <property type="entry name" value="DUF5641"/>
    <property type="match status" value="1"/>
</dbReference>
<dbReference type="SUPFAM" id="SSF53098">
    <property type="entry name" value="Ribonuclease H-like"/>
    <property type="match status" value="1"/>
</dbReference>
<evidence type="ECO:0000313" key="9">
    <source>
        <dbReference type="EMBL" id="CTR11689.1"/>
    </source>
</evidence>
<dbReference type="InterPro" id="IPR005312">
    <property type="entry name" value="DUF1759"/>
</dbReference>
<dbReference type="GO" id="GO:0071897">
    <property type="term" value="P:DNA biosynthetic process"/>
    <property type="evidence" value="ECO:0007669"/>
    <property type="project" value="UniProtKB-ARBA"/>
</dbReference>
<dbReference type="GO" id="GO:0015074">
    <property type="term" value="P:DNA integration"/>
    <property type="evidence" value="ECO:0007669"/>
    <property type="project" value="InterPro"/>
</dbReference>
<dbReference type="Pfam" id="PF03564">
    <property type="entry name" value="DUF1759"/>
    <property type="match status" value="1"/>
</dbReference>
<dbReference type="InterPro" id="IPR040676">
    <property type="entry name" value="DUF5641"/>
</dbReference>
<evidence type="ECO:0000256" key="5">
    <source>
        <dbReference type="SAM" id="MobiDB-lite"/>
    </source>
</evidence>
<feature type="domain" description="Integrase catalytic" evidence="8">
    <location>
        <begin position="1579"/>
        <end position="1765"/>
    </location>
</feature>
<dbReference type="InterPro" id="IPR002999">
    <property type="entry name" value="Tudor"/>
</dbReference>
<dbReference type="InterPro" id="IPR019787">
    <property type="entry name" value="Znf_PHD-finger"/>
</dbReference>
<dbReference type="SUPFAM" id="SSF56672">
    <property type="entry name" value="DNA/RNA polymerases"/>
    <property type="match status" value="1"/>
</dbReference>
<dbReference type="PANTHER" id="PTHR47331:SF1">
    <property type="entry name" value="GAG-LIKE PROTEIN"/>
    <property type="match status" value="1"/>
</dbReference>
<dbReference type="GO" id="GO:0003676">
    <property type="term" value="F:nucleic acid binding"/>
    <property type="evidence" value="ECO:0007669"/>
    <property type="project" value="InterPro"/>
</dbReference>
<name>A0A0K3CPX7_CALVI</name>
<proteinExistence type="predicted"/>
<feature type="domain" description="Tudor" evidence="7">
    <location>
        <begin position="1835"/>
        <end position="1881"/>
    </location>
</feature>
<dbReference type="PANTHER" id="PTHR47331">
    <property type="entry name" value="PHD-TYPE DOMAIN-CONTAINING PROTEIN"/>
    <property type="match status" value="1"/>
</dbReference>
<organism evidence="9">
    <name type="scientific">Calliphora vicina</name>
    <name type="common">Blue blowfly</name>
    <name type="synonym">Calliphora erythrocephala</name>
    <dbReference type="NCBI Taxonomy" id="7373"/>
    <lineage>
        <taxon>Eukaryota</taxon>
        <taxon>Metazoa</taxon>
        <taxon>Ecdysozoa</taxon>
        <taxon>Arthropoda</taxon>
        <taxon>Hexapoda</taxon>
        <taxon>Insecta</taxon>
        <taxon>Pterygota</taxon>
        <taxon>Neoptera</taxon>
        <taxon>Endopterygota</taxon>
        <taxon>Diptera</taxon>
        <taxon>Brachycera</taxon>
        <taxon>Muscomorpha</taxon>
        <taxon>Oestroidea</taxon>
        <taxon>Calliphoridae</taxon>
        <taxon>Calliphorinae</taxon>
        <taxon>Calliphora</taxon>
    </lineage>
</organism>
<dbReference type="InterPro" id="IPR011011">
    <property type="entry name" value="Znf_FYVE_PHD"/>
</dbReference>